<dbReference type="AlphaFoldDB" id="A0A397VJ36"/>
<evidence type="ECO:0000313" key="1">
    <source>
        <dbReference type="EMBL" id="RIB21831.1"/>
    </source>
</evidence>
<evidence type="ECO:0000313" key="2">
    <source>
        <dbReference type="Proteomes" id="UP000266673"/>
    </source>
</evidence>
<dbReference type="EMBL" id="QKWP01000339">
    <property type="protein sequence ID" value="RIB21831.1"/>
    <property type="molecule type" value="Genomic_DNA"/>
</dbReference>
<keyword evidence="2" id="KW-1185">Reference proteome</keyword>
<proteinExistence type="predicted"/>
<comment type="caution">
    <text evidence="1">The sequence shown here is derived from an EMBL/GenBank/DDBJ whole genome shotgun (WGS) entry which is preliminary data.</text>
</comment>
<organism evidence="1 2">
    <name type="scientific">Gigaspora rosea</name>
    <dbReference type="NCBI Taxonomy" id="44941"/>
    <lineage>
        <taxon>Eukaryota</taxon>
        <taxon>Fungi</taxon>
        <taxon>Fungi incertae sedis</taxon>
        <taxon>Mucoromycota</taxon>
        <taxon>Glomeromycotina</taxon>
        <taxon>Glomeromycetes</taxon>
        <taxon>Diversisporales</taxon>
        <taxon>Gigasporaceae</taxon>
        <taxon>Gigaspora</taxon>
    </lineage>
</organism>
<name>A0A397VJ36_9GLOM</name>
<accession>A0A397VJ36</accession>
<reference evidence="1 2" key="1">
    <citation type="submission" date="2018-06" db="EMBL/GenBank/DDBJ databases">
        <title>Comparative genomics reveals the genomic features of Rhizophagus irregularis, R. cerebriforme, R. diaphanum and Gigaspora rosea, and their symbiotic lifestyle signature.</title>
        <authorList>
            <person name="Morin E."/>
            <person name="San Clemente H."/>
            <person name="Chen E.C.H."/>
            <person name="De La Providencia I."/>
            <person name="Hainaut M."/>
            <person name="Kuo A."/>
            <person name="Kohler A."/>
            <person name="Murat C."/>
            <person name="Tang N."/>
            <person name="Roy S."/>
            <person name="Loubradou J."/>
            <person name="Henrissat B."/>
            <person name="Grigoriev I.V."/>
            <person name="Corradi N."/>
            <person name="Roux C."/>
            <person name="Martin F.M."/>
        </authorList>
    </citation>
    <scope>NUCLEOTIDE SEQUENCE [LARGE SCALE GENOMIC DNA]</scope>
    <source>
        <strain evidence="1 2">DAOM 194757</strain>
    </source>
</reference>
<protein>
    <submittedName>
        <fullName evidence="1">Uncharacterized protein</fullName>
    </submittedName>
</protein>
<gene>
    <name evidence="1" type="ORF">C2G38_2077242</name>
</gene>
<dbReference type="Proteomes" id="UP000266673">
    <property type="component" value="Unassembled WGS sequence"/>
</dbReference>
<sequence length="56" mass="6818">MEKQEYVKLLQYLTDLKLPEDIVKKQVRNMKSQARHYLVREGVLYRRNCQDPNQPL</sequence>
<dbReference type="OrthoDB" id="2446657at2759"/>